<reference evidence="1" key="1">
    <citation type="journal article" date="2014" name="Int. J. Syst. Evol. Microbiol.">
        <title>Complete genome sequence of Corynebacterium casei LMG S-19264T (=DSM 44701T), isolated from a smear-ripened cheese.</title>
        <authorList>
            <consortium name="US DOE Joint Genome Institute (JGI-PGF)"/>
            <person name="Walter F."/>
            <person name="Albersmeier A."/>
            <person name="Kalinowski J."/>
            <person name="Ruckert C."/>
        </authorList>
    </citation>
    <scope>NUCLEOTIDE SEQUENCE</scope>
    <source>
        <strain evidence="1">JCM 4477</strain>
    </source>
</reference>
<dbReference type="EMBL" id="BNBI01000005">
    <property type="protein sequence ID" value="GHF01736.1"/>
    <property type="molecule type" value="Genomic_DNA"/>
</dbReference>
<gene>
    <name evidence="1" type="ORF">GCM10018772_28320</name>
</gene>
<protein>
    <recommendedName>
        <fullName evidence="3">Cell envelope biogenesis protein OmpA</fullName>
    </recommendedName>
</protein>
<evidence type="ECO:0000313" key="2">
    <source>
        <dbReference type="Proteomes" id="UP000630718"/>
    </source>
</evidence>
<dbReference type="Proteomes" id="UP000630718">
    <property type="component" value="Unassembled WGS sequence"/>
</dbReference>
<comment type="caution">
    <text evidence="1">The sequence shown here is derived from an EMBL/GenBank/DDBJ whole genome shotgun (WGS) entry which is preliminary data.</text>
</comment>
<proteinExistence type="predicted"/>
<name>A0A919AF26_9ACTN</name>
<evidence type="ECO:0008006" key="3">
    <source>
        <dbReference type="Google" id="ProtNLM"/>
    </source>
</evidence>
<keyword evidence="2" id="KW-1185">Reference proteome</keyword>
<reference evidence="1" key="2">
    <citation type="submission" date="2020-09" db="EMBL/GenBank/DDBJ databases">
        <authorList>
            <person name="Sun Q."/>
            <person name="Ohkuma M."/>
        </authorList>
    </citation>
    <scope>NUCLEOTIDE SEQUENCE</scope>
    <source>
        <strain evidence="1">JCM 4477</strain>
    </source>
</reference>
<evidence type="ECO:0000313" key="1">
    <source>
        <dbReference type="EMBL" id="GHF01736.1"/>
    </source>
</evidence>
<sequence>MSQYPSDAAPDARGTGLLRLMADPRTPVFVTVYAGGRRRYGYWQPYDARTGRGGCYVALPTAVCDRLYDTGRITLGEPLVDPTKTTYRVRPARTPAPPARAQVAPVRIPEAPVRASAQRLAA</sequence>
<dbReference type="AlphaFoldDB" id="A0A919AF26"/>
<accession>A0A919AF26</accession>
<organism evidence="1 2">
    <name type="scientific">Streptomyces fumanus</name>
    <dbReference type="NCBI Taxonomy" id="67302"/>
    <lineage>
        <taxon>Bacteria</taxon>
        <taxon>Bacillati</taxon>
        <taxon>Actinomycetota</taxon>
        <taxon>Actinomycetes</taxon>
        <taxon>Kitasatosporales</taxon>
        <taxon>Streptomycetaceae</taxon>
        <taxon>Streptomyces</taxon>
    </lineage>
</organism>